<protein>
    <submittedName>
        <fullName evidence="1">Uncharacterized protein</fullName>
    </submittedName>
</protein>
<comment type="caution">
    <text evidence="1">The sequence shown here is derived from an EMBL/GenBank/DDBJ whole genome shotgun (WGS) entry which is preliminary data.</text>
</comment>
<dbReference type="AlphaFoldDB" id="A0A8T1VFX2"/>
<reference evidence="1" key="1">
    <citation type="submission" date="2021-02" db="EMBL/GenBank/DDBJ databases">
        <authorList>
            <person name="Palmer J.M."/>
        </authorList>
    </citation>
    <scope>NUCLEOTIDE SEQUENCE</scope>
    <source>
        <strain evidence="1">SCRP734</strain>
    </source>
</reference>
<evidence type="ECO:0000313" key="1">
    <source>
        <dbReference type="EMBL" id="KAG7379043.1"/>
    </source>
</evidence>
<dbReference type="Proteomes" id="UP000694044">
    <property type="component" value="Unassembled WGS sequence"/>
</dbReference>
<organism evidence="1 2">
    <name type="scientific">Phytophthora pseudosyringae</name>
    <dbReference type="NCBI Taxonomy" id="221518"/>
    <lineage>
        <taxon>Eukaryota</taxon>
        <taxon>Sar</taxon>
        <taxon>Stramenopiles</taxon>
        <taxon>Oomycota</taxon>
        <taxon>Peronosporomycetes</taxon>
        <taxon>Peronosporales</taxon>
        <taxon>Peronosporaceae</taxon>
        <taxon>Phytophthora</taxon>
    </lineage>
</organism>
<accession>A0A8T1VFX2</accession>
<gene>
    <name evidence="1" type="ORF">PHYPSEUDO_009138</name>
</gene>
<name>A0A8T1VFX2_9STRA</name>
<dbReference type="OrthoDB" id="188902at2759"/>
<evidence type="ECO:0000313" key="2">
    <source>
        <dbReference type="Proteomes" id="UP000694044"/>
    </source>
</evidence>
<dbReference type="EMBL" id="JAGDFM010000377">
    <property type="protein sequence ID" value="KAG7379043.1"/>
    <property type="molecule type" value="Genomic_DNA"/>
</dbReference>
<sequence>MPVTLRAKHTHRSEFGRMPHRRWRRKCIAALRANYSLDSLYLDTNDTGDHGASALAQAAQTNKSPGTLDLSVKHIGDKGWPALMDNTTCMRCRVGKNESLALVQAPDFDYLILTGS</sequence>
<keyword evidence="2" id="KW-1185">Reference proteome</keyword>
<proteinExistence type="predicted"/>